<protein>
    <submittedName>
        <fullName evidence="2">Uncharacterized mitochondrial protein AtMg00310-like</fullName>
    </submittedName>
</protein>
<sequence>MRSSKAAGGLGFRDLEFFNMALLAKQSWRLLQYPNSLAAKLLSTKYYPHGNFMQAQIKRTTSFIWRSILLAKPLSEAGLLWCIGNGRQTCIWKNKWLPGPSPHMILRPIKDSDSEVVVASPIDQSSMTWKLDALKSLFSKE</sequence>
<accession>A0A2I4GXD9</accession>
<organism evidence="1 2">
    <name type="scientific">Juglans regia</name>
    <name type="common">English walnut</name>
    <dbReference type="NCBI Taxonomy" id="51240"/>
    <lineage>
        <taxon>Eukaryota</taxon>
        <taxon>Viridiplantae</taxon>
        <taxon>Streptophyta</taxon>
        <taxon>Embryophyta</taxon>
        <taxon>Tracheophyta</taxon>
        <taxon>Spermatophyta</taxon>
        <taxon>Magnoliopsida</taxon>
        <taxon>eudicotyledons</taxon>
        <taxon>Gunneridae</taxon>
        <taxon>Pentapetalae</taxon>
        <taxon>rosids</taxon>
        <taxon>fabids</taxon>
        <taxon>Fagales</taxon>
        <taxon>Juglandaceae</taxon>
        <taxon>Juglans</taxon>
    </lineage>
</organism>
<evidence type="ECO:0000313" key="2">
    <source>
        <dbReference type="RefSeq" id="XP_018848553.1"/>
    </source>
</evidence>
<dbReference type="Proteomes" id="UP000235220">
    <property type="component" value="Chromosome 12"/>
</dbReference>
<dbReference type="Gramene" id="Jr12_08680_p1">
    <property type="protein sequence ID" value="cds.Jr12_08680_p1"/>
    <property type="gene ID" value="Jr12_08680"/>
</dbReference>
<reference evidence="2" key="1">
    <citation type="submission" date="2025-08" db="UniProtKB">
        <authorList>
            <consortium name="RefSeq"/>
        </authorList>
    </citation>
    <scope>IDENTIFICATION</scope>
    <source>
        <tissue evidence="2">Leaves</tissue>
    </source>
</reference>
<dbReference type="KEGG" id="jre:109011713"/>
<dbReference type="GeneID" id="109011713"/>
<keyword evidence="1" id="KW-1185">Reference proteome</keyword>
<gene>
    <name evidence="2" type="primary">LOC109011713</name>
</gene>
<dbReference type="OrthoDB" id="1938246at2759"/>
<evidence type="ECO:0000313" key="1">
    <source>
        <dbReference type="Proteomes" id="UP000235220"/>
    </source>
</evidence>
<proteinExistence type="predicted"/>
<name>A0A2I4GXD9_JUGRE</name>
<dbReference type="AlphaFoldDB" id="A0A2I4GXD9"/>
<dbReference type="RefSeq" id="XP_018848553.1">
    <property type="nucleotide sequence ID" value="XM_018993008.1"/>
</dbReference>